<sequence>MGLWSHESRITRDRRPIPAIAPRKRAPRLPDDDADAVMNDRLLTVYAPPVEEDISPGSDLAAILVNALRRNRIDLKDGDILVIASKVVSKADGRLLSVNDRAEFEELVKDSSNHLVAERTYASGSTVQIVRTHSGTVQAAAGLDQSNSGGAVVLHPVDSDASAQKLRLRVEEAFSVRIGVVISDTISRPWRIGVGDFALGLSGFSGLDDQRGKPDGDGRVQSVTVRAVADEIAAAADLVKGSSRGLPMALVRGAGGYLDNGRAGAKALSRDLGEDWFRYGHVEAIHRGLGVTELPGRAAAGDNSDDILERVSRAIRVVRAGSSRTPGQAAWRMRIEGSGSRITMAPSDSPATPQAGGPPLLEAMVGLGSLVERMHTALFAEDLSATTKWEWADGELGAFPRGVRINIGLLNP</sequence>
<protein>
    <submittedName>
        <fullName evidence="2">Coenzyme F420-0:L-glutamate ligase-Coenzyme F420-1:L-glutamate ligase</fullName>
    </submittedName>
</protein>
<dbReference type="InterPro" id="IPR002847">
    <property type="entry name" value="F420-0_gamma-glut_ligase-dom"/>
</dbReference>
<keyword evidence="2" id="KW-0436">Ligase</keyword>
<dbReference type="Proteomes" id="UP000094793">
    <property type="component" value="Chromosome"/>
</dbReference>
<dbReference type="PANTHER" id="PTHR47917">
    <property type="match status" value="1"/>
</dbReference>
<dbReference type="PANTHER" id="PTHR47917:SF1">
    <property type="entry name" value="COENZYME F420:L-GLUTAMATE LIGASE"/>
    <property type="match status" value="1"/>
</dbReference>
<gene>
    <name evidence="2" type="ORF">BLSMQ_1498</name>
</gene>
<name>A0A1D7W3H5_BREAU</name>
<evidence type="ECO:0000313" key="2">
    <source>
        <dbReference type="EMBL" id="AOP53208.1"/>
    </source>
</evidence>
<evidence type="ECO:0000313" key="3">
    <source>
        <dbReference type="Proteomes" id="UP000094793"/>
    </source>
</evidence>
<dbReference type="KEGG" id="blin:BLSMQ_1498"/>
<accession>A0A1D7W3H5</accession>
<feature type="domain" description="Coenzyme F420:L-glutamate ligase-like" evidence="1">
    <location>
        <begin position="53"/>
        <end position="253"/>
    </location>
</feature>
<dbReference type="SUPFAM" id="SSF144010">
    <property type="entry name" value="CofE-like"/>
    <property type="match status" value="1"/>
</dbReference>
<dbReference type="AlphaFoldDB" id="A0A1D7W3H5"/>
<dbReference type="Pfam" id="PF01996">
    <property type="entry name" value="F420_ligase"/>
    <property type="match status" value="1"/>
</dbReference>
<reference evidence="3" key="1">
    <citation type="submission" date="2016-09" db="EMBL/GenBank/DDBJ databases">
        <title>Complete Genome Sequence of Brevibacterium linens SMQ-1335.</title>
        <authorList>
            <person name="de Melo A.G."/>
            <person name="Labrie S.J."/>
            <person name="Dumaresq J."/>
            <person name="Roberts R.J."/>
            <person name="Tremblay D.M."/>
            <person name="Moineau S."/>
        </authorList>
    </citation>
    <scope>NUCLEOTIDE SEQUENCE [LARGE SCALE GENOMIC DNA]</scope>
    <source>
        <strain evidence="3">SMQ-1335</strain>
    </source>
</reference>
<dbReference type="EMBL" id="CP017150">
    <property type="protein sequence ID" value="AOP53208.1"/>
    <property type="molecule type" value="Genomic_DNA"/>
</dbReference>
<dbReference type="Gene3D" id="3.90.1660.10">
    <property type="entry name" value="CofE-like domain"/>
    <property type="match status" value="1"/>
</dbReference>
<organism evidence="2 3">
    <name type="scientific">Brevibacterium aurantiacum</name>
    <dbReference type="NCBI Taxonomy" id="273384"/>
    <lineage>
        <taxon>Bacteria</taxon>
        <taxon>Bacillati</taxon>
        <taxon>Actinomycetota</taxon>
        <taxon>Actinomycetes</taxon>
        <taxon>Micrococcales</taxon>
        <taxon>Brevibacteriaceae</taxon>
        <taxon>Brevibacterium</taxon>
    </lineage>
</organism>
<dbReference type="GO" id="GO:0052618">
    <property type="term" value="F:coenzyme F420-0:L-glutamate ligase activity"/>
    <property type="evidence" value="ECO:0007669"/>
    <property type="project" value="TreeGrafter"/>
</dbReference>
<evidence type="ECO:0000259" key="1">
    <source>
        <dbReference type="Pfam" id="PF01996"/>
    </source>
</evidence>
<dbReference type="Gene3D" id="3.30.1330.100">
    <property type="entry name" value="CofE-like"/>
    <property type="match status" value="1"/>
</dbReference>
<proteinExistence type="predicted"/>
<dbReference type="eggNOG" id="COG1478">
    <property type="taxonomic scope" value="Bacteria"/>
</dbReference>
<dbReference type="PATRIC" id="fig|1703.10.peg.1536"/>